<proteinExistence type="predicted"/>
<organism evidence="1 2">
    <name type="scientific">Sphingobacterium spiritivorum</name>
    <name type="common">Flavobacterium spiritivorum</name>
    <dbReference type="NCBI Taxonomy" id="258"/>
    <lineage>
        <taxon>Bacteria</taxon>
        <taxon>Pseudomonadati</taxon>
        <taxon>Bacteroidota</taxon>
        <taxon>Sphingobacteriia</taxon>
        <taxon>Sphingobacteriales</taxon>
        <taxon>Sphingobacteriaceae</taxon>
        <taxon>Sphingobacterium</taxon>
    </lineage>
</organism>
<accession>A0A380C5R4</accession>
<reference evidence="1 2" key="1">
    <citation type="submission" date="2018-06" db="EMBL/GenBank/DDBJ databases">
        <authorList>
            <consortium name="Pathogen Informatics"/>
            <person name="Doyle S."/>
        </authorList>
    </citation>
    <scope>NUCLEOTIDE SEQUENCE [LARGE SCALE GENOMIC DNA]</scope>
    <source>
        <strain evidence="1 2">NCTC11388</strain>
    </source>
</reference>
<dbReference type="InterPro" id="IPR008979">
    <property type="entry name" value="Galactose-bd-like_sf"/>
</dbReference>
<protein>
    <submittedName>
        <fullName evidence="1">Alpha-1,2-mannosidase</fullName>
    </submittedName>
</protein>
<dbReference type="RefSeq" id="WP_003008969.1">
    <property type="nucleotide sequence ID" value="NZ_CP068082.1"/>
</dbReference>
<name>A0A380C5R4_SPHSI</name>
<evidence type="ECO:0000313" key="1">
    <source>
        <dbReference type="EMBL" id="SUJ12885.1"/>
    </source>
</evidence>
<dbReference type="Gene3D" id="2.60.120.260">
    <property type="entry name" value="Galactose-binding domain-like"/>
    <property type="match status" value="1"/>
</dbReference>
<dbReference type="Proteomes" id="UP000254893">
    <property type="component" value="Unassembled WGS sequence"/>
</dbReference>
<dbReference type="EMBL" id="UGYW01000002">
    <property type="protein sequence ID" value="SUJ12885.1"/>
    <property type="molecule type" value="Genomic_DNA"/>
</dbReference>
<dbReference type="PROSITE" id="PS51257">
    <property type="entry name" value="PROKAR_LIPOPROTEIN"/>
    <property type="match status" value="1"/>
</dbReference>
<dbReference type="AlphaFoldDB" id="A0A380C5R4"/>
<sequence length="186" mass="21121">MKKLTKFQQAFVLCGLFACLTGCDKTEVRQYDLLESEKEPEMDITAYGNLSVNRENSGGKTANEGSLKVVDQDYNTKFLINPYYDDLYMQLSFPGGISVGAYILASANDAQDRDPKDWELMGSNDGSAWISVDSKQGYLFTSRNQKVRFDISNKEKYRYYRLNVKAIRGGTGLFQLAEWRVINVPE</sequence>
<evidence type="ECO:0000313" key="2">
    <source>
        <dbReference type="Proteomes" id="UP000254893"/>
    </source>
</evidence>
<dbReference type="SUPFAM" id="SSF49785">
    <property type="entry name" value="Galactose-binding domain-like"/>
    <property type="match status" value="1"/>
</dbReference>
<gene>
    <name evidence="1" type="ORF">NCTC11388_02226</name>
</gene>